<comment type="similarity">
    <text evidence="1">Belongs to the PIGL family.</text>
</comment>
<dbReference type="GO" id="GO:0005783">
    <property type="term" value="C:endoplasmic reticulum"/>
    <property type="evidence" value="ECO:0007669"/>
    <property type="project" value="TreeGrafter"/>
</dbReference>
<evidence type="ECO:0000256" key="2">
    <source>
        <dbReference type="ARBA" id="ARBA00012176"/>
    </source>
</evidence>
<dbReference type="SUPFAM" id="SSF102588">
    <property type="entry name" value="LmbE-like"/>
    <property type="match status" value="1"/>
</dbReference>
<reference evidence="4 5" key="1">
    <citation type="submission" date="2019-08" db="EMBL/GenBank/DDBJ databases">
        <authorList>
            <person name="Alioto T."/>
            <person name="Alioto T."/>
            <person name="Gomez Garrido J."/>
        </authorList>
    </citation>
    <scope>NUCLEOTIDE SEQUENCE [LARGE SCALE GENOMIC DNA]</scope>
</reference>
<accession>A0A5E4MZL0</accession>
<dbReference type="Proteomes" id="UP000325440">
    <property type="component" value="Unassembled WGS sequence"/>
</dbReference>
<keyword evidence="5" id="KW-1185">Reference proteome</keyword>
<organism evidence="4 5">
    <name type="scientific">Cinara cedri</name>
    <dbReference type="NCBI Taxonomy" id="506608"/>
    <lineage>
        <taxon>Eukaryota</taxon>
        <taxon>Metazoa</taxon>
        <taxon>Ecdysozoa</taxon>
        <taxon>Arthropoda</taxon>
        <taxon>Hexapoda</taxon>
        <taxon>Insecta</taxon>
        <taxon>Pterygota</taxon>
        <taxon>Neoptera</taxon>
        <taxon>Paraneoptera</taxon>
        <taxon>Hemiptera</taxon>
        <taxon>Sternorrhyncha</taxon>
        <taxon>Aphidomorpha</taxon>
        <taxon>Aphidoidea</taxon>
        <taxon>Aphididae</taxon>
        <taxon>Lachninae</taxon>
        <taxon>Cinara</taxon>
    </lineage>
</organism>
<evidence type="ECO:0000256" key="1">
    <source>
        <dbReference type="ARBA" id="ARBA00006066"/>
    </source>
</evidence>
<dbReference type="PANTHER" id="PTHR12993:SF11">
    <property type="entry name" value="N-ACETYLGLUCOSAMINYL-PHOSPHATIDYLINOSITOL DE-N-ACETYLASE"/>
    <property type="match status" value="1"/>
</dbReference>
<keyword evidence="3" id="KW-1133">Transmembrane helix</keyword>
<dbReference type="GO" id="GO:0006506">
    <property type="term" value="P:GPI anchor biosynthetic process"/>
    <property type="evidence" value="ECO:0007669"/>
    <property type="project" value="UniProtKB-UniPathway"/>
</dbReference>
<sequence length="265" mass="30862">MLYKIFHQNLFEVVDLNSAMLVTASVLVVGYFWTCLRASRRQKMLELENEPHRVLLITAHPDDECMFFGPIIQKLSKMNDTQLYLLCLSVGNFEGKGSLRKLELYESCKILGIDEGNILLCKNTLLPDNPNVNWDTILLSDKITEHVEQLEIDTVLTFDSYGVSGHRNHVSIYLALFHLVYNRMLPDNCRIYTLDSVNVIRKYIKCIDRFFNNTSDFKCTISKTEQCCVTKAMKAHCSQYIWFRKLYMKFSRYTRVNTFTTISAE</sequence>
<keyword evidence="3" id="KW-0472">Membrane</keyword>
<evidence type="ECO:0000313" key="5">
    <source>
        <dbReference type="Proteomes" id="UP000325440"/>
    </source>
</evidence>
<dbReference type="Pfam" id="PF02585">
    <property type="entry name" value="PIG-L"/>
    <property type="match status" value="1"/>
</dbReference>
<dbReference type="GO" id="GO:0000225">
    <property type="term" value="F:N-acetylglucosaminylphosphatidylinositol deacetylase activity"/>
    <property type="evidence" value="ECO:0007669"/>
    <property type="project" value="UniProtKB-EC"/>
</dbReference>
<dbReference type="OrthoDB" id="440160at2759"/>
<dbReference type="EMBL" id="CABPRJ010001431">
    <property type="protein sequence ID" value="VVC36198.1"/>
    <property type="molecule type" value="Genomic_DNA"/>
</dbReference>
<name>A0A5E4MZL0_9HEMI</name>
<dbReference type="AlphaFoldDB" id="A0A5E4MZL0"/>
<dbReference type="InterPro" id="IPR003737">
    <property type="entry name" value="GlcNAc_PI_deacetylase-related"/>
</dbReference>
<dbReference type="InterPro" id="IPR024078">
    <property type="entry name" value="LmbE-like_dom_sf"/>
</dbReference>
<gene>
    <name evidence="4" type="ORF">CINCED_3A021725</name>
</gene>
<dbReference type="UniPathway" id="UPA00196"/>
<dbReference type="PANTHER" id="PTHR12993">
    <property type="entry name" value="N-ACETYLGLUCOSAMINYL-PHOSPHATIDYLINOSITOL DE-N-ACETYLASE-RELATED"/>
    <property type="match status" value="1"/>
</dbReference>
<evidence type="ECO:0000313" key="4">
    <source>
        <dbReference type="EMBL" id="VVC36198.1"/>
    </source>
</evidence>
<keyword evidence="3" id="KW-0812">Transmembrane</keyword>
<feature type="transmembrane region" description="Helical" evidence="3">
    <location>
        <begin position="16"/>
        <end position="36"/>
    </location>
</feature>
<dbReference type="Gene3D" id="3.40.50.10320">
    <property type="entry name" value="LmbE-like"/>
    <property type="match status" value="1"/>
</dbReference>
<evidence type="ECO:0000256" key="3">
    <source>
        <dbReference type="SAM" id="Phobius"/>
    </source>
</evidence>
<dbReference type="GO" id="GO:0016020">
    <property type="term" value="C:membrane"/>
    <property type="evidence" value="ECO:0007669"/>
    <property type="project" value="GOC"/>
</dbReference>
<dbReference type="EC" id="3.5.1.89" evidence="2"/>
<proteinExistence type="inferred from homology"/>
<protein>
    <recommendedName>
        <fullName evidence="2">N-acetylglucosaminylphosphatidylinositol deacetylase</fullName>
        <ecNumber evidence="2">3.5.1.89</ecNumber>
    </recommendedName>
</protein>